<feature type="binding site" evidence="8">
    <location>
        <begin position="22"/>
        <end position="23"/>
    </location>
    <ligand>
        <name>N(1)-(5-phospho-beta-D-ribosyl)glycinamide</name>
        <dbReference type="ChEBI" id="CHEBI:143788"/>
    </ligand>
</feature>
<protein>
    <recommendedName>
        <fullName evidence="8">Formate-dependent phosphoribosylglycinamide formyltransferase</fullName>
        <ecNumber evidence="8">6.3.1.21</ecNumber>
    </recommendedName>
    <alternativeName>
        <fullName evidence="8">5'-phosphoribosylglycinamide transformylase 2</fullName>
    </alternativeName>
    <alternativeName>
        <fullName evidence="8">Formate-dependent GAR transformylase</fullName>
    </alternativeName>
    <alternativeName>
        <fullName evidence="8">GAR transformylase 2</fullName>
        <shortName evidence="8">GART 2</shortName>
    </alternativeName>
    <alternativeName>
        <fullName evidence="8">Non-folate glycinamide ribonucleotide transformylase</fullName>
    </alternativeName>
    <alternativeName>
        <fullName evidence="8">Phosphoribosylglycinamide formyltransferase 2</fullName>
    </alternativeName>
</protein>
<evidence type="ECO:0000256" key="3">
    <source>
        <dbReference type="ARBA" id="ARBA00022723"/>
    </source>
</evidence>
<feature type="binding site" evidence="8">
    <location>
        <position position="267"/>
    </location>
    <ligand>
        <name>Mg(2+)</name>
        <dbReference type="ChEBI" id="CHEBI:18420"/>
    </ligand>
</feature>
<evidence type="ECO:0000313" key="11">
    <source>
        <dbReference type="Proteomes" id="UP001282336"/>
    </source>
</evidence>
<dbReference type="EC" id="6.3.1.21" evidence="8"/>
<dbReference type="Pfam" id="PF21244">
    <property type="entry name" value="PurT_C"/>
    <property type="match status" value="1"/>
</dbReference>
<dbReference type="EMBL" id="JAWXRC010000022">
    <property type="protein sequence ID" value="MDX6031281.1"/>
    <property type="molecule type" value="Genomic_DNA"/>
</dbReference>
<evidence type="ECO:0000256" key="4">
    <source>
        <dbReference type="ARBA" id="ARBA00022741"/>
    </source>
</evidence>
<dbReference type="InterPro" id="IPR003135">
    <property type="entry name" value="ATP-grasp_carboxylate-amine"/>
</dbReference>
<dbReference type="GO" id="GO:0005524">
    <property type="term" value="F:ATP binding"/>
    <property type="evidence" value="ECO:0007669"/>
    <property type="project" value="UniProtKB-UniRule"/>
</dbReference>
<dbReference type="InterPro" id="IPR011054">
    <property type="entry name" value="Rudment_hybrid_motif"/>
</dbReference>
<evidence type="ECO:0000256" key="5">
    <source>
        <dbReference type="ARBA" id="ARBA00022755"/>
    </source>
</evidence>
<feature type="binding site" evidence="8">
    <location>
        <position position="286"/>
    </location>
    <ligand>
        <name>N(1)-(5-phospho-beta-D-ribosyl)glycinamide</name>
        <dbReference type="ChEBI" id="CHEBI:143788"/>
    </ligand>
</feature>
<feature type="binding site" evidence="8">
    <location>
        <begin position="195"/>
        <end position="198"/>
    </location>
    <ligand>
        <name>ATP</name>
        <dbReference type="ChEBI" id="CHEBI:30616"/>
    </ligand>
</feature>
<dbReference type="SUPFAM" id="SSF56059">
    <property type="entry name" value="Glutathione synthetase ATP-binding domain-like"/>
    <property type="match status" value="1"/>
</dbReference>
<evidence type="ECO:0000256" key="8">
    <source>
        <dbReference type="HAMAP-Rule" id="MF_01643"/>
    </source>
</evidence>
<proteinExistence type="inferred from homology"/>
<evidence type="ECO:0000313" key="10">
    <source>
        <dbReference type="EMBL" id="MDX6031281.1"/>
    </source>
</evidence>
<dbReference type="NCBIfam" id="TIGR01142">
    <property type="entry name" value="purT"/>
    <property type="match status" value="1"/>
</dbReference>
<keyword evidence="6 8" id="KW-0067">ATP-binding</keyword>
<keyword evidence="10" id="KW-0808">Transferase</keyword>
<dbReference type="FunFam" id="3.30.1490.20:FF:000013">
    <property type="entry name" value="Formate-dependent phosphoribosylglycinamide formyltransferase"/>
    <property type="match status" value="1"/>
</dbReference>
<comment type="pathway">
    <text evidence="8">Purine metabolism; IMP biosynthesis via de novo pathway; N(2)-formyl-N(1)-(5-phospho-D-ribosyl)glycinamide from N(1)-(5-phospho-D-ribosyl)glycinamide (formate route): step 1/1.</text>
</comment>
<dbReference type="SUPFAM" id="SSF51246">
    <property type="entry name" value="Rudiment single hybrid motif"/>
    <property type="match status" value="1"/>
</dbReference>
<dbReference type="GO" id="GO:0000287">
    <property type="term" value="F:magnesium ion binding"/>
    <property type="evidence" value="ECO:0007669"/>
    <property type="project" value="UniProtKB-UniRule"/>
</dbReference>
<keyword evidence="5 8" id="KW-0658">Purine biosynthesis</keyword>
<dbReference type="GO" id="GO:0006189">
    <property type="term" value="P:'de novo' IMP biosynthetic process"/>
    <property type="evidence" value="ECO:0007669"/>
    <property type="project" value="UniProtKB-UniRule"/>
</dbReference>
<dbReference type="Proteomes" id="UP001282336">
    <property type="component" value="Unassembled WGS sequence"/>
</dbReference>
<comment type="catalytic activity">
    <reaction evidence="8">
        <text>N(1)-(5-phospho-beta-D-ribosyl)glycinamide + formate + ATP = N(2)-formyl-N(1)-(5-phospho-beta-D-ribosyl)glycinamide + ADP + phosphate + H(+)</text>
        <dbReference type="Rhea" id="RHEA:24829"/>
        <dbReference type="ChEBI" id="CHEBI:15378"/>
        <dbReference type="ChEBI" id="CHEBI:15740"/>
        <dbReference type="ChEBI" id="CHEBI:30616"/>
        <dbReference type="ChEBI" id="CHEBI:43474"/>
        <dbReference type="ChEBI" id="CHEBI:143788"/>
        <dbReference type="ChEBI" id="CHEBI:147286"/>
        <dbReference type="ChEBI" id="CHEBI:456216"/>
        <dbReference type="EC" id="6.3.1.21"/>
    </reaction>
</comment>
<keyword evidence="7 8" id="KW-0460">Magnesium</keyword>
<dbReference type="PROSITE" id="PS50975">
    <property type="entry name" value="ATP_GRASP"/>
    <property type="match status" value="1"/>
</dbReference>
<evidence type="ECO:0000256" key="2">
    <source>
        <dbReference type="ARBA" id="ARBA00022598"/>
    </source>
</evidence>
<dbReference type="Gene3D" id="3.30.470.20">
    <property type="entry name" value="ATP-grasp fold, B domain"/>
    <property type="match status" value="1"/>
</dbReference>
<comment type="caution">
    <text evidence="10">The sequence shown here is derived from an EMBL/GenBank/DDBJ whole genome shotgun (WGS) entry which is preliminary data.</text>
</comment>
<dbReference type="HAMAP" id="MF_01643">
    <property type="entry name" value="PurT"/>
    <property type="match status" value="1"/>
</dbReference>
<reference evidence="10" key="1">
    <citation type="submission" date="2023-11" db="EMBL/GenBank/DDBJ databases">
        <title>Scandinavium wanjuensis sp. nov., isolated from lettuce South Korea.</title>
        <authorList>
            <person name="Park J."/>
            <person name="Park S."/>
            <person name="Oh K.K."/>
            <person name="Cho G.S."/>
            <person name="Franz C.M.A.P."/>
        </authorList>
    </citation>
    <scope>NUCLEOTIDE SEQUENCE</scope>
    <source>
        <strain evidence="10">V105_12</strain>
    </source>
</reference>
<dbReference type="RefSeq" id="WP_319627858.1">
    <property type="nucleotide sequence ID" value="NZ_JAWXRB010000029.1"/>
</dbReference>
<dbReference type="GO" id="GO:0004644">
    <property type="term" value="F:phosphoribosylglycinamide formyltransferase activity"/>
    <property type="evidence" value="ECO:0007669"/>
    <property type="project" value="UniProtKB-UniRule"/>
</dbReference>
<keyword evidence="2 8" id="KW-0436">Ligase</keyword>
<dbReference type="FunFam" id="3.30.470.20:FF:000027">
    <property type="entry name" value="Formate-dependent phosphoribosylglycinamide formyltransferase"/>
    <property type="match status" value="1"/>
</dbReference>
<accession>A0AAJ2S7D9</accession>
<evidence type="ECO:0000256" key="6">
    <source>
        <dbReference type="ARBA" id="ARBA00022840"/>
    </source>
</evidence>
<dbReference type="Pfam" id="PF22660">
    <property type="entry name" value="RS_preATP-grasp-like"/>
    <property type="match status" value="1"/>
</dbReference>
<feature type="binding site" evidence="8">
    <location>
        <position position="114"/>
    </location>
    <ligand>
        <name>ATP</name>
        <dbReference type="ChEBI" id="CHEBI:30616"/>
    </ligand>
</feature>
<dbReference type="InterPro" id="IPR054350">
    <property type="entry name" value="PurT/PurK_preATP-grasp"/>
</dbReference>
<dbReference type="Gene3D" id="3.40.50.20">
    <property type="match status" value="1"/>
</dbReference>
<dbReference type="PANTHER" id="PTHR43055">
    <property type="entry name" value="FORMATE-DEPENDENT PHOSPHORIBOSYLGLYCINAMIDE FORMYLTRANSFERASE"/>
    <property type="match status" value="1"/>
</dbReference>
<comment type="similarity">
    <text evidence="8">Belongs to the PurK/PurT family.</text>
</comment>
<gene>
    <name evidence="8 10" type="primary">purT</name>
    <name evidence="10" type="ORF">SIL20_07155</name>
</gene>
<dbReference type="InterPro" id="IPR048740">
    <property type="entry name" value="PurT_C"/>
</dbReference>
<dbReference type="NCBIfam" id="NF006766">
    <property type="entry name" value="PRK09288.1"/>
    <property type="match status" value="1"/>
</dbReference>
<feature type="binding site" evidence="8">
    <location>
        <position position="155"/>
    </location>
    <ligand>
        <name>ATP</name>
        <dbReference type="ChEBI" id="CHEBI:30616"/>
    </ligand>
</feature>
<feature type="binding site" evidence="8">
    <location>
        <begin position="160"/>
        <end position="165"/>
    </location>
    <ligand>
        <name>ATP</name>
        <dbReference type="ChEBI" id="CHEBI:30616"/>
    </ligand>
</feature>
<evidence type="ECO:0000259" key="9">
    <source>
        <dbReference type="PROSITE" id="PS50975"/>
    </source>
</evidence>
<feature type="binding site" evidence="8">
    <location>
        <position position="203"/>
    </location>
    <ligand>
        <name>ATP</name>
        <dbReference type="ChEBI" id="CHEBI:30616"/>
    </ligand>
</feature>
<dbReference type="AlphaFoldDB" id="A0AAJ2S7D9"/>
<dbReference type="InterPro" id="IPR005862">
    <property type="entry name" value="PurT"/>
</dbReference>
<feature type="domain" description="ATP-grasp" evidence="9">
    <location>
        <begin position="119"/>
        <end position="308"/>
    </location>
</feature>
<sequence>MTVLGTALRPAATRVMLLGSGELGKEVAIECQRLGIEVIAVDRYADAPAMHVAHRSHVINMLDGQALKALVEQEKPHFIVPEIEAIATDMLIALEQAGQNVVPCARATKLTMNREGIRRLAAEELRLPTSSYRFADSEQSFRAAVSEIGLPCIIKPVMSSSGKGQSFIRREDQLAAAWEYAQQGGRAGAGRVIVEGVVNFDFEITLLTISAVDGVHFCAPIGHRQEDGDYRESWQPQQMSALAQERAENIAREVVLALGGHGLFGVELFVCGDEVIFSEVSPRPHDTGMVTLISQDLSEFALHVRAFLGLPIGAIRQYGPSASAVILPQLTSQNVRFDNVEASLGAGVQLRLFGKPEIDGTRRLGVALATADNVESAVERAKAAADAVIVLG</sequence>
<evidence type="ECO:0000256" key="7">
    <source>
        <dbReference type="ARBA" id="ARBA00022842"/>
    </source>
</evidence>
<keyword evidence="4 8" id="KW-0547">Nucleotide-binding</keyword>
<dbReference type="Gene3D" id="3.30.1490.20">
    <property type="entry name" value="ATP-grasp fold, A domain"/>
    <property type="match status" value="1"/>
</dbReference>
<dbReference type="InterPro" id="IPR013815">
    <property type="entry name" value="ATP_grasp_subdomain_1"/>
</dbReference>
<name>A0AAJ2S7D9_9ENTR</name>
<dbReference type="InterPro" id="IPR011761">
    <property type="entry name" value="ATP-grasp"/>
</dbReference>
<comment type="function">
    <text evidence="8">Involved in the de novo purine biosynthesis. Catalyzes the transfer of formate to 5-phospho-ribosyl-glycinamide (GAR), producing 5-phospho-ribosyl-N-formylglycinamide (FGAR). Formate is provided by PurU via hydrolysis of 10-formyl-tetrahydrofolate.</text>
</comment>
<dbReference type="InterPro" id="IPR016185">
    <property type="entry name" value="PreATP-grasp_dom_sf"/>
</dbReference>
<keyword evidence="3 8" id="KW-0479">Metal-binding</keyword>
<comment type="subunit">
    <text evidence="1 8">Homodimer.</text>
</comment>
<feature type="binding site" evidence="8">
    <location>
        <begin position="362"/>
        <end position="363"/>
    </location>
    <ligand>
        <name>N(1)-(5-phospho-beta-D-ribosyl)glycinamide</name>
        <dbReference type="ChEBI" id="CHEBI:143788"/>
    </ligand>
</feature>
<feature type="binding site" evidence="8">
    <location>
        <position position="279"/>
    </location>
    <ligand>
        <name>Mg(2+)</name>
        <dbReference type="ChEBI" id="CHEBI:18420"/>
    </ligand>
</feature>
<organism evidence="10 11">
    <name type="scientific">Scandinavium lactucae</name>
    <dbReference type="NCBI Taxonomy" id="3095028"/>
    <lineage>
        <taxon>Bacteria</taxon>
        <taxon>Pseudomonadati</taxon>
        <taxon>Pseudomonadota</taxon>
        <taxon>Gammaproteobacteria</taxon>
        <taxon>Enterobacterales</taxon>
        <taxon>Enterobacteriaceae</taxon>
        <taxon>Scandinavium</taxon>
    </lineage>
</organism>
<dbReference type="PANTHER" id="PTHR43055:SF1">
    <property type="entry name" value="FORMATE-DEPENDENT PHOSPHORIBOSYLGLYCINAMIDE FORMYLTRANSFERASE"/>
    <property type="match status" value="1"/>
</dbReference>
<evidence type="ECO:0000256" key="1">
    <source>
        <dbReference type="ARBA" id="ARBA00011738"/>
    </source>
</evidence>
<feature type="binding site" evidence="8">
    <location>
        <position position="82"/>
    </location>
    <ligand>
        <name>N(1)-(5-phospho-beta-D-ribosyl)glycinamide</name>
        <dbReference type="ChEBI" id="CHEBI:143788"/>
    </ligand>
</feature>
<feature type="binding site" evidence="8">
    <location>
        <position position="355"/>
    </location>
    <ligand>
        <name>N(1)-(5-phospho-beta-D-ribosyl)glycinamide</name>
        <dbReference type="ChEBI" id="CHEBI:143788"/>
    </ligand>
</feature>
<dbReference type="GO" id="GO:0043815">
    <property type="term" value="F:phosphoribosylglycinamide formyltransferase 2 activity"/>
    <property type="evidence" value="ECO:0007669"/>
    <property type="project" value="UniProtKB-UniRule"/>
</dbReference>
<dbReference type="Pfam" id="PF02222">
    <property type="entry name" value="ATP-grasp"/>
    <property type="match status" value="1"/>
</dbReference>
<dbReference type="SUPFAM" id="SSF52440">
    <property type="entry name" value="PreATP-grasp domain"/>
    <property type="match status" value="1"/>
</dbReference>
<dbReference type="FunFam" id="3.40.50.20:FF:000007">
    <property type="entry name" value="Formate-dependent phosphoribosylglycinamide formyltransferase"/>
    <property type="match status" value="1"/>
</dbReference>
<dbReference type="GO" id="GO:0005829">
    <property type="term" value="C:cytosol"/>
    <property type="evidence" value="ECO:0007669"/>
    <property type="project" value="TreeGrafter"/>
</dbReference>